<protein>
    <submittedName>
        <fullName evidence="1">DUF4276 family protein</fullName>
    </submittedName>
</protein>
<dbReference type="AlphaFoldDB" id="A0A6B1D7A7"/>
<organism evidence="1">
    <name type="scientific">Caldilineaceae bacterium SB0661_bin_32</name>
    <dbReference type="NCBI Taxonomy" id="2605255"/>
    <lineage>
        <taxon>Bacteria</taxon>
        <taxon>Bacillati</taxon>
        <taxon>Chloroflexota</taxon>
        <taxon>Caldilineae</taxon>
        <taxon>Caldilineales</taxon>
        <taxon>Caldilineaceae</taxon>
    </lineage>
</organism>
<proteinExistence type="predicted"/>
<dbReference type="InterPro" id="IPR025455">
    <property type="entry name" value="DUF4276"/>
</dbReference>
<gene>
    <name evidence="1" type="ORF">F4X14_10195</name>
</gene>
<name>A0A6B1D7A7_9CHLR</name>
<comment type="caution">
    <text evidence="1">The sequence shown here is derived from an EMBL/GenBank/DDBJ whole genome shotgun (WGS) entry which is preliminary data.</text>
</comment>
<sequence length="181" mass="20331">MQDLLNGLRPRLYPDLAFQFLVYEGKSDLEKKIPRTLRAGWPPGVRFVVLRDNDGADCVQLKRRLLHACQTAGRGDTLVRIVCQELEAWYLGEPDALAEAFGHESLRGISRKARFRDPDAVQQPSKALKRLVPEFQKGSGARMMANFLSRERNRSKSFQVLLSGLDRLCAACRASASDSTI</sequence>
<dbReference type="Pfam" id="PF14103">
    <property type="entry name" value="DUF4276"/>
    <property type="match status" value="1"/>
</dbReference>
<reference evidence="1" key="1">
    <citation type="submission" date="2019-09" db="EMBL/GenBank/DDBJ databases">
        <title>Characterisation of the sponge microbiome using genome-centric metagenomics.</title>
        <authorList>
            <person name="Engelberts J.P."/>
            <person name="Robbins S.J."/>
            <person name="De Goeij J.M."/>
            <person name="Aranda M."/>
            <person name="Bell S.C."/>
            <person name="Webster N.S."/>
        </authorList>
    </citation>
    <scope>NUCLEOTIDE SEQUENCE</scope>
    <source>
        <strain evidence="1">SB0661_bin_32</strain>
    </source>
</reference>
<evidence type="ECO:0000313" key="1">
    <source>
        <dbReference type="EMBL" id="MYC95332.1"/>
    </source>
</evidence>
<accession>A0A6B1D7A7</accession>
<dbReference type="EMBL" id="VXMH01000052">
    <property type="protein sequence ID" value="MYC95332.1"/>
    <property type="molecule type" value="Genomic_DNA"/>
</dbReference>